<sequence>MCCGLETAHHHHLRLQLALAGERLQAWPYGGPIGLREHDAAHNRTDIHVFDQWRHLGTARSDEELADLVGGQRDAANGEFDLDTYRVLGRLLGPKGPPLGLIRFSATDQPRSLA</sequence>
<gene>
    <name evidence="1" type="primary">cho_3</name>
    <name evidence="1" type="ORF">GALL_543160</name>
</gene>
<keyword evidence="1" id="KW-0378">Hydrolase</keyword>
<dbReference type="EC" id="3.1.25.-" evidence="1"/>
<dbReference type="GO" id="GO:0016787">
    <property type="term" value="F:hydrolase activity"/>
    <property type="evidence" value="ECO:0007669"/>
    <property type="project" value="UniProtKB-KW"/>
</dbReference>
<protein>
    <submittedName>
        <fullName evidence="1">Excinuclease cho</fullName>
        <ecNumber evidence="1">3.1.25.-</ecNumber>
    </submittedName>
</protein>
<proteinExistence type="predicted"/>
<name>A0A1J5PFW0_9ZZZZ</name>
<dbReference type="EMBL" id="MLJW01008381">
    <property type="protein sequence ID" value="OIQ64139.1"/>
    <property type="molecule type" value="Genomic_DNA"/>
</dbReference>
<dbReference type="AlphaFoldDB" id="A0A1J5PFW0"/>
<reference evidence="1" key="1">
    <citation type="submission" date="2016-10" db="EMBL/GenBank/DDBJ databases">
        <title>Sequence of Gallionella enrichment culture.</title>
        <authorList>
            <person name="Poehlein A."/>
            <person name="Muehling M."/>
            <person name="Daniel R."/>
        </authorList>
    </citation>
    <scope>NUCLEOTIDE SEQUENCE</scope>
</reference>
<accession>A0A1J5PFW0</accession>
<comment type="caution">
    <text evidence="1">The sequence shown here is derived from an EMBL/GenBank/DDBJ whole genome shotgun (WGS) entry which is preliminary data.</text>
</comment>
<organism evidence="1">
    <name type="scientific">mine drainage metagenome</name>
    <dbReference type="NCBI Taxonomy" id="410659"/>
    <lineage>
        <taxon>unclassified sequences</taxon>
        <taxon>metagenomes</taxon>
        <taxon>ecological metagenomes</taxon>
    </lineage>
</organism>
<evidence type="ECO:0000313" key="1">
    <source>
        <dbReference type="EMBL" id="OIQ64139.1"/>
    </source>
</evidence>